<proteinExistence type="predicted"/>
<protein>
    <submittedName>
        <fullName evidence="1">Uncharacterized protein</fullName>
    </submittedName>
</protein>
<sequence length="31" mass="3528">MTTLYAVSKTDSGLELREFVLLYTECPFAKT</sequence>
<name>A0A151A9D5_9EURY</name>
<accession>A0A151A9D5</accession>
<gene>
    <name evidence="1" type="ORF">HAPAU_37450</name>
</gene>
<evidence type="ECO:0000313" key="2">
    <source>
        <dbReference type="Proteomes" id="UP000075321"/>
    </source>
</evidence>
<reference evidence="1 2" key="1">
    <citation type="submission" date="2016-02" db="EMBL/GenBank/DDBJ databases">
        <title>Genome sequence of Halalkalicoccus paucihalophilus DSM 24557.</title>
        <authorList>
            <person name="Poehlein A."/>
            <person name="Daniel R."/>
        </authorList>
    </citation>
    <scope>NUCLEOTIDE SEQUENCE [LARGE SCALE GENOMIC DNA]</scope>
    <source>
        <strain evidence="1 2">DSM 24557</strain>
    </source>
</reference>
<dbReference type="AlphaFoldDB" id="A0A151A9D5"/>
<dbReference type="Proteomes" id="UP000075321">
    <property type="component" value="Unassembled WGS sequence"/>
</dbReference>
<comment type="caution">
    <text evidence="1">The sequence shown here is derived from an EMBL/GenBank/DDBJ whole genome shotgun (WGS) entry which is preliminary data.</text>
</comment>
<organism evidence="1 2">
    <name type="scientific">Halalkalicoccus paucihalophilus</name>
    <dbReference type="NCBI Taxonomy" id="1008153"/>
    <lineage>
        <taxon>Archaea</taxon>
        <taxon>Methanobacteriati</taxon>
        <taxon>Methanobacteriota</taxon>
        <taxon>Stenosarchaea group</taxon>
        <taxon>Halobacteria</taxon>
        <taxon>Halobacteriales</taxon>
        <taxon>Halococcaceae</taxon>
        <taxon>Halalkalicoccus</taxon>
    </lineage>
</organism>
<evidence type="ECO:0000313" key="1">
    <source>
        <dbReference type="EMBL" id="KYH24102.1"/>
    </source>
</evidence>
<dbReference type="EMBL" id="LTAZ01000016">
    <property type="protein sequence ID" value="KYH24102.1"/>
    <property type="molecule type" value="Genomic_DNA"/>
</dbReference>
<dbReference type="PATRIC" id="fig|1008153.3.peg.3992"/>
<keyword evidence="2" id="KW-1185">Reference proteome</keyword>